<accession>A0ABM3QZ42</accession>
<dbReference type="GeneID" id="110791157"/>
<name>A0ABM3QZ42_SPIOL</name>
<feature type="transmembrane region" description="Helical" evidence="1">
    <location>
        <begin position="165"/>
        <end position="186"/>
    </location>
</feature>
<reference evidence="3" key="2">
    <citation type="submission" date="2025-08" db="UniProtKB">
        <authorList>
            <consortium name="RefSeq"/>
        </authorList>
    </citation>
    <scope>IDENTIFICATION</scope>
    <source>
        <tissue evidence="3">Leaf</tissue>
    </source>
</reference>
<evidence type="ECO:0008006" key="4">
    <source>
        <dbReference type="Google" id="ProtNLM"/>
    </source>
</evidence>
<keyword evidence="2" id="KW-1185">Reference proteome</keyword>
<protein>
    <recommendedName>
        <fullName evidence="4">THH1/TOM1/TOM3 domain-containing protein</fullName>
    </recommendedName>
</protein>
<evidence type="ECO:0000256" key="1">
    <source>
        <dbReference type="SAM" id="Phobius"/>
    </source>
</evidence>
<keyword evidence="1" id="KW-0472">Membrane</keyword>
<proteinExistence type="predicted"/>
<dbReference type="RefSeq" id="XP_056688635.1">
    <property type="nucleotide sequence ID" value="XM_056832657.1"/>
</dbReference>
<reference evidence="2" key="1">
    <citation type="journal article" date="2021" name="Nat. Commun.">
        <title>Genomic analyses provide insights into spinach domestication and the genetic basis of agronomic traits.</title>
        <authorList>
            <person name="Cai X."/>
            <person name="Sun X."/>
            <person name="Xu C."/>
            <person name="Sun H."/>
            <person name="Wang X."/>
            <person name="Ge C."/>
            <person name="Zhang Z."/>
            <person name="Wang Q."/>
            <person name="Fei Z."/>
            <person name="Jiao C."/>
            <person name="Wang Q."/>
        </authorList>
    </citation>
    <scope>NUCLEOTIDE SEQUENCE [LARGE SCALE GENOMIC DNA]</scope>
    <source>
        <strain evidence="2">cv. Varoflay</strain>
    </source>
</reference>
<gene>
    <name evidence="3" type="primary">LOC110791157</name>
</gene>
<keyword evidence="1" id="KW-1133">Transmembrane helix</keyword>
<feature type="transmembrane region" description="Helical" evidence="1">
    <location>
        <begin position="132"/>
        <end position="153"/>
    </location>
</feature>
<sequence length="203" mass="23270">MSTSKLGSGIPEKEFEQRLIDTHIIVRLSLFRQEGKVFHSLSLRWQEDICKVYILSNLGFTFSSWISLLIWLAPKSDVERLECQTVIACIYPLLCTIIHGLFAIVLTTYLLLLGRRMVASVINKGLQKRVYILIFLASSFLPLRVILLGFSVLARQEHFLFKALVFYGFLVLFLYVVVGIFMVVYLPVAELNQDFNGFNLCSH</sequence>
<dbReference type="Proteomes" id="UP000813463">
    <property type="component" value="Chromosome 6"/>
</dbReference>
<evidence type="ECO:0000313" key="2">
    <source>
        <dbReference type="Proteomes" id="UP000813463"/>
    </source>
</evidence>
<dbReference type="PANTHER" id="PTHR34116:SF2">
    <property type="entry name" value="THH1_TOM1_TOM3 DOMAIN-CONTAINING PROTEIN"/>
    <property type="match status" value="1"/>
</dbReference>
<feature type="transmembrane region" description="Helical" evidence="1">
    <location>
        <begin position="85"/>
        <end position="112"/>
    </location>
</feature>
<organism evidence="2 3">
    <name type="scientific">Spinacia oleracea</name>
    <name type="common">Spinach</name>
    <dbReference type="NCBI Taxonomy" id="3562"/>
    <lineage>
        <taxon>Eukaryota</taxon>
        <taxon>Viridiplantae</taxon>
        <taxon>Streptophyta</taxon>
        <taxon>Embryophyta</taxon>
        <taxon>Tracheophyta</taxon>
        <taxon>Spermatophyta</taxon>
        <taxon>Magnoliopsida</taxon>
        <taxon>eudicotyledons</taxon>
        <taxon>Gunneridae</taxon>
        <taxon>Pentapetalae</taxon>
        <taxon>Caryophyllales</taxon>
        <taxon>Chenopodiaceae</taxon>
        <taxon>Chenopodioideae</taxon>
        <taxon>Anserineae</taxon>
        <taxon>Spinacia</taxon>
    </lineage>
</organism>
<feature type="transmembrane region" description="Helical" evidence="1">
    <location>
        <begin position="52"/>
        <end position="73"/>
    </location>
</feature>
<keyword evidence="1" id="KW-0812">Transmembrane</keyword>
<evidence type="ECO:0000313" key="3">
    <source>
        <dbReference type="RefSeq" id="XP_056688635.1"/>
    </source>
</evidence>
<dbReference type="PANTHER" id="PTHR34116">
    <property type="entry name" value="PLASMINOGEN ACTIVATOR INHIBITOR"/>
    <property type="match status" value="1"/>
</dbReference>